<reference evidence="2" key="1">
    <citation type="submission" date="2022-11" db="UniProtKB">
        <authorList>
            <consortium name="WormBaseParasite"/>
        </authorList>
    </citation>
    <scope>IDENTIFICATION</scope>
</reference>
<accession>A0AC35FXG4</accession>
<sequence>MASRVLAAIDSSAFGTFTGIFRNYGPQVIHGLIIISTISGQSLIGKLTFDCPCAYPLNVYLSTAFIFGPSIVLFVFALIINPQTWKIMHGYCYRTPQIRHSALRVCRRWLLIFEQSCIAPVAWIFVAFLNGNYYTCMKAAKFCHKYDTNLCNATFSLEEAATLDLTNDNSDICPLCLCSLDPKSSRYLRSESQVIAWIFITIVSTIALISICLIRIFDKHTYIHWQYIQMYQKEEKRIFDETSKEYARKIAEIHADIFFNKGIRTKRDWDALSVLQNYQHIPKNRLMNKQHLYEDEIFTALQKWAYKYENIVSPVSAELSEQQRLTKKE</sequence>
<dbReference type="WBParaSite" id="PS1159_v2.g21391.t1">
    <property type="protein sequence ID" value="PS1159_v2.g21391.t1"/>
    <property type="gene ID" value="PS1159_v2.g21391"/>
</dbReference>
<dbReference type="Proteomes" id="UP000887580">
    <property type="component" value="Unplaced"/>
</dbReference>
<evidence type="ECO:0000313" key="1">
    <source>
        <dbReference type="Proteomes" id="UP000887580"/>
    </source>
</evidence>
<proteinExistence type="predicted"/>
<organism evidence="1 2">
    <name type="scientific">Panagrolaimus sp. PS1159</name>
    <dbReference type="NCBI Taxonomy" id="55785"/>
    <lineage>
        <taxon>Eukaryota</taxon>
        <taxon>Metazoa</taxon>
        <taxon>Ecdysozoa</taxon>
        <taxon>Nematoda</taxon>
        <taxon>Chromadorea</taxon>
        <taxon>Rhabditida</taxon>
        <taxon>Tylenchina</taxon>
        <taxon>Panagrolaimomorpha</taxon>
        <taxon>Panagrolaimoidea</taxon>
        <taxon>Panagrolaimidae</taxon>
        <taxon>Panagrolaimus</taxon>
    </lineage>
</organism>
<name>A0AC35FXG4_9BILA</name>
<protein>
    <submittedName>
        <fullName evidence="2">Calcium homeostasis modulator 1</fullName>
    </submittedName>
</protein>
<evidence type="ECO:0000313" key="2">
    <source>
        <dbReference type="WBParaSite" id="PS1159_v2.g21391.t1"/>
    </source>
</evidence>